<dbReference type="Proteomes" id="UP000001064">
    <property type="component" value="Unassembled WGS sequence"/>
</dbReference>
<dbReference type="AlphaFoldDB" id="F1A344"/>
<proteinExistence type="predicted"/>
<dbReference type="RefSeq" id="XP_003294088.1">
    <property type="nucleotide sequence ID" value="XM_003294040.1"/>
</dbReference>
<protein>
    <submittedName>
        <fullName evidence="3">Uncharacterized protein</fullName>
    </submittedName>
</protein>
<dbReference type="PANTHER" id="PTHR43628">
    <property type="entry name" value="ACTIVATOR OF C KINASE PROTEIN 1-RELATED"/>
    <property type="match status" value="1"/>
</dbReference>
<dbReference type="KEGG" id="dpp:DICPUDRAFT_84589"/>
<dbReference type="GeneID" id="10505402"/>
<keyword evidence="1" id="KW-0802">TPR repeat</keyword>
<organism evidence="3 4">
    <name type="scientific">Dictyostelium purpureum</name>
    <name type="common">Slime mold</name>
    <dbReference type="NCBI Taxonomy" id="5786"/>
    <lineage>
        <taxon>Eukaryota</taxon>
        <taxon>Amoebozoa</taxon>
        <taxon>Evosea</taxon>
        <taxon>Eumycetozoa</taxon>
        <taxon>Dictyostelia</taxon>
        <taxon>Dictyosteliales</taxon>
        <taxon>Dictyosteliaceae</taxon>
        <taxon>Dictyostelium</taxon>
    </lineage>
</organism>
<name>F1A344_DICPU</name>
<feature type="region of interest" description="Disordered" evidence="2">
    <location>
        <begin position="535"/>
        <end position="556"/>
    </location>
</feature>
<evidence type="ECO:0000256" key="2">
    <source>
        <dbReference type="SAM" id="MobiDB-lite"/>
    </source>
</evidence>
<dbReference type="SUPFAM" id="SSF48452">
    <property type="entry name" value="TPR-like"/>
    <property type="match status" value="1"/>
</dbReference>
<evidence type="ECO:0000313" key="4">
    <source>
        <dbReference type="Proteomes" id="UP000001064"/>
    </source>
</evidence>
<dbReference type="OrthoDB" id="2260164at2759"/>
<accession>F1A344</accession>
<dbReference type="InterPro" id="IPR006597">
    <property type="entry name" value="Sel1-like"/>
</dbReference>
<dbReference type="PROSITE" id="PS50005">
    <property type="entry name" value="TPR"/>
    <property type="match status" value="1"/>
</dbReference>
<dbReference type="VEuPathDB" id="AmoebaDB:DICPUDRAFT_84589"/>
<dbReference type="PANTHER" id="PTHR43628:SF1">
    <property type="entry name" value="CHITIN SYNTHASE REGULATORY FACTOR 2-RELATED"/>
    <property type="match status" value="1"/>
</dbReference>
<dbReference type="InterPro" id="IPR052945">
    <property type="entry name" value="Mitotic_Regulator"/>
</dbReference>
<gene>
    <name evidence="3" type="ORF">DICPUDRAFT_84589</name>
</gene>
<dbReference type="Gene3D" id="1.25.40.10">
    <property type="entry name" value="Tetratricopeptide repeat domain"/>
    <property type="match status" value="1"/>
</dbReference>
<feature type="region of interest" description="Disordered" evidence="2">
    <location>
        <begin position="587"/>
        <end position="624"/>
    </location>
</feature>
<feature type="repeat" description="TPR" evidence="1">
    <location>
        <begin position="240"/>
        <end position="273"/>
    </location>
</feature>
<keyword evidence="4" id="KW-1185">Reference proteome</keyword>
<reference evidence="4" key="1">
    <citation type="journal article" date="2011" name="Genome Biol.">
        <title>Comparative genomics of the social amoebae Dictyostelium discoideum and Dictyostelium purpureum.</title>
        <authorList>
            <consortium name="US DOE Joint Genome Institute (JGI-PGF)"/>
            <person name="Sucgang R."/>
            <person name="Kuo A."/>
            <person name="Tian X."/>
            <person name="Salerno W."/>
            <person name="Parikh A."/>
            <person name="Feasley C.L."/>
            <person name="Dalin E."/>
            <person name="Tu H."/>
            <person name="Huang E."/>
            <person name="Barry K."/>
            <person name="Lindquist E."/>
            <person name="Shapiro H."/>
            <person name="Bruce D."/>
            <person name="Schmutz J."/>
            <person name="Salamov A."/>
            <person name="Fey P."/>
            <person name="Gaudet P."/>
            <person name="Anjard C."/>
            <person name="Babu M.M."/>
            <person name="Basu S."/>
            <person name="Bushmanova Y."/>
            <person name="van der Wel H."/>
            <person name="Katoh-Kurasawa M."/>
            <person name="Dinh C."/>
            <person name="Coutinho P.M."/>
            <person name="Saito T."/>
            <person name="Elias M."/>
            <person name="Schaap P."/>
            <person name="Kay R.R."/>
            <person name="Henrissat B."/>
            <person name="Eichinger L."/>
            <person name="Rivero F."/>
            <person name="Putnam N.H."/>
            <person name="West C.M."/>
            <person name="Loomis W.F."/>
            <person name="Chisholm R.L."/>
            <person name="Shaulsky G."/>
            <person name="Strassmann J.E."/>
            <person name="Queller D.C."/>
            <person name="Kuspa A."/>
            <person name="Grigoriev I.V."/>
        </authorList>
    </citation>
    <scope>NUCLEOTIDE SEQUENCE [LARGE SCALE GENOMIC DNA]</scope>
    <source>
        <strain evidence="4">QSDP1</strain>
    </source>
</reference>
<evidence type="ECO:0000256" key="1">
    <source>
        <dbReference type="PROSITE-ProRule" id="PRU00339"/>
    </source>
</evidence>
<feature type="compositionally biased region" description="Acidic residues" evidence="2">
    <location>
        <begin position="587"/>
        <end position="618"/>
    </location>
</feature>
<evidence type="ECO:0000313" key="3">
    <source>
        <dbReference type="EMBL" id="EGC29387.1"/>
    </source>
</evidence>
<sequence>MVIKFVNLSIILNSCRSILQNILKKRCNLEWPSNDKKGVFISVKYENYKSLTSSEQSNLTAMKFDRLNLDLVADILLSIDLKTLDKSIIVKENLSIKTIKIINSKINSLKELGNYQLTDNEFKLFQNKIKDSIIQLDPSYPINEILELVPKEIKINKEDRIKVKEIKEKGKDFMNEINDSQHSDYIKSELYCEQALANIELYKKNLWQHIEALFTKDNVEPIYSARNNALQSCIQCPYNYRSYHILGITMQMTGHYPNAINCYNHALELLSKSDQSLAPTNQIEIINKDKDISVKRESERVYLSDGSRNFDAEIKRFIQNNKFNQYNHEKLPQNNFSKSQIASMVMQSSKSPAYWESRGLDIKGMDYLSTDDYKNAFKYLSNSARYFPNSYIGLSIIYQFGLGVKEDQDMSFSLLYEASLHDPFLNIGNDPNALMNQNTGVASAIVRIASRLYNGQRCDIDLPKALYFYKKSAEINDSEGLEIYGDMLLNGDRFIKDIQKDEKKAIQYLKKAESFGMQKARSILRMYKEAKEKPTKSKITSINNNGKEENDDENNKSEKEIAILELIQKINSTGIDIEDLLNNFDDDDFNEDYYGEDYYEDDYYEDDYYEDDYYDDDDNNHSFD</sequence>
<dbReference type="Pfam" id="PF08238">
    <property type="entry name" value="Sel1"/>
    <property type="match status" value="3"/>
</dbReference>
<dbReference type="SMART" id="SM00671">
    <property type="entry name" value="SEL1"/>
    <property type="match status" value="3"/>
</dbReference>
<dbReference type="EMBL" id="GL871439">
    <property type="protein sequence ID" value="EGC29387.1"/>
    <property type="molecule type" value="Genomic_DNA"/>
</dbReference>
<dbReference type="InParanoid" id="F1A344"/>
<dbReference type="SUPFAM" id="SSF81901">
    <property type="entry name" value="HCP-like"/>
    <property type="match status" value="1"/>
</dbReference>
<dbReference type="InterPro" id="IPR019734">
    <property type="entry name" value="TPR_rpt"/>
</dbReference>
<dbReference type="InterPro" id="IPR011990">
    <property type="entry name" value="TPR-like_helical_dom_sf"/>
</dbReference>